<dbReference type="InterPro" id="IPR009057">
    <property type="entry name" value="Homeodomain-like_sf"/>
</dbReference>
<evidence type="ECO:0000259" key="6">
    <source>
        <dbReference type="PROSITE" id="PS50977"/>
    </source>
</evidence>
<dbReference type="Gene3D" id="1.10.10.60">
    <property type="entry name" value="Homeodomain-like"/>
    <property type="match status" value="1"/>
</dbReference>
<dbReference type="Proteomes" id="UP001432039">
    <property type="component" value="Chromosome"/>
</dbReference>
<keyword evidence="2" id="KW-0805">Transcription regulation</keyword>
<evidence type="ECO:0000256" key="5">
    <source>
        <dbReference type="PROSITE-ProRule" id="PRU00335"/>
    </source>
</evidence>
<evidence type="ECO:0000313" key="7">
    <source>
        <dbReference type="EMBL" id="WUQ11921.1"/>
    </source>
</evidence>
<protein>
    <submittedName>
        <fullName evidence="7">TetR/AcrR family transcriptional regulator</fullName>
    </submittedName>
</protein>
<dbReference type="RefSeq" id="WP_328961337.1">
    <property type="nucleotide sequence ID" value="NZ_CP108090.1"/>
</dbReference>
<proteinExistence type="predicted"/>
<dbReference type="PANTHER" id="PTHR30055:SF151">
    <property type="entry name" value="TRANSCRIPTIONAL REGULATORY PROTEIN"/>
    <property type="match status" value="1"/>
</dbReference>
<dbReference type="InterPro" id="IPR001647">
    <property type="entry name" value="HTH_TetR"/>
</dbReference>
<dbReference type="Gene3D" id="1.10.357.10">
    <property type="entry name" value="Tetracycline Repressor, domain 2"/>
    <property type="match status" value="1"/>
</dbReference>
<keyword evidence="1" id="KW-0678">Repressor</keyword>
<dbReference type="SUPFAM" id="SSF48498">
    <property type="entry name" value="Tetracyclin repressor-like, C-terminal domain"/>
    <property type="match status" value="1"/>
</dbReference>
<dbReference type="InterPro" id="IPR004111">
    <property type="entry name" value="Repressor_TetR_C"/>
</dbReference>
<dbReference type="InterPro" id="IPR003012">
    <property type="entry name" value="Tet_transcr_reg_TetR"/>
</dbReference>
<accession>A0ABZ1T9Z4</accession>
<sequence length="237" mass="25635">MSEEPPPALVWAREPRAPRRQSLSVDRIVSVAVGIADAEGLEALSMRRLAADLGSGTTSLYRHVAGRDELLDLMVDAVRGEHPAQPPTGDWRADLGGVARLMRADLLRHPWLGSALMSRLALGPNSLRRVDFALAAAGSLTADASLAITLIRSLHHYVLGAVADQLAEQDAQRRTGLTEEQWRASVGPYVRDIVNSGVYPHFSRSVIEAEDLDADRQFEFGLDCLLAGIAAQVTASR</sequence>
<dbReference type="PROSITE" id="PS50977">
    <property type="entry name" value="HTH_TETR_2"/>
    <property type="match status" value="1"/>
</dbReference>
<dbReference type="Pfam" id="PF02909">
    <property type="entry name" value="TetR_C_1"/>
    <property type="match status" value="1"/>
</dbReference>
<dbReference type="PRINTS" id="PR00400">
    <property type="entry name" value="TETREPRESSOR"/>
</dbReference>
<feature type="DNA-binding region" description="H-T-H motif" evidence="5">
    <location>
        <begin position="45"/>
        <end position="64"/>
    </location>
</feature>
<organism evidence="7 8">
    <name type="scientific">Streptomyces virginiae</name>
    <name type="common">Streptomyces cinnamonensis</name>
    <dbReference type="NCBI Taxonomy" id="1961"/>
    <lineage>
        <taxon>Bacteria</taxon>
        <taxon>Bacillati</taxon>
        <taxon>Actinomycetota</taxon>
        <taxon>Actinomycetes</taxon>
        <taxon>Kitasatosporales</taxon>
        <taxon>Streptomycetaceae</taxon>
        <taxon>Streptomyces</taxon>
    </lineage>
</organism>
<gene>
    <name evidence="7" type="ORF">OG517_10975</name>
</gene>
<feature type="domain" description="HTH tetR-type" evidence="6">
    <location>
        <begin position="22"/>
        <end position="82"/>
    </location>
</feature>
<dbReference type="EMBL" id="CP108090">
    <property type="protein sequence ID" value="WUQ11921.1"/>
    <property type="molecule type" value="Genomic_DNA"/>
</dbReference>
<dbReference type="InterPro" id="IPR050109">
    <property type="entry name" value="HTH-type_TetR-like_transc_reg"/>
</dbReference>
<evidence type="ECO:0000256" key="3">
    <source>
        <dbReference type="ARBA" id="ARBA00023125"/>
    </source>
</evidence>
<reference evidence="7" key="1">
    <citation type="submission" date="2022-10" db="EMBL/GenBank/DDBJ databases">
        <title>The complete genomes of actinobacterial strains from the NBC collection.</title>
        <authorList>
            <person name="Joergensen T.S."/>
            <person name="Alvarez Arevalo M."/>
            <person name="Sterndorff E.B."/>
            <person name="Faurdal D."/>
            <person name="Vuksanovic O."/>
            <person name="Mourched A.-S."/>
            <person name="Charusanti P."/>
            <person name="Shaw S."/>
            <person name="Blin K."/>
            <person name="Weber T."/>
        </authorList>
    </citation>
    <scope>NUCLEOTIDE SEQUENCE</scope>
    <source>
        <strain evidence="7">NBC_00248</strain>
    </source>
</reference>
<keyword evidence="8" id="KW-1185">Reference proteome</keyword>
<dbReference type="InterPro" id="IPR036271">
    <property type="entry name" value="Tet_transcr_reg_TetR-rel_C_sf"/>
</dbReference>
<name>A0ABZ1T9Z4_STRVG</name>
<keyword evidence="3 5" id="KW-0238">DNA-binding</keyword>
<keyword evidence="4" id="KW-0804">Transcription</keyword>
<evidence type="ECO:0000256" key="2">
    <source>
        <dbReference type="ARBA" id="ARBA00023015"/>
    </source>
</evidence>
<dbReference type="SUPFAM" id="SSF46689">
    <property type="entry name" value="Homeodomain-like"/>
    <property type="match status" value="1"/>
</dbReference>
<evidence type="ECO:0000256" key="4">
    <source>
        <dbReference type="ARBA" id="ARBA00023163"/>
    </source>
</evidence>
<evidence type="ECO:0000256" key="1">
    <source>
        <dbReference type="ARBA" id="ARBA00022491"/>
    </source>
</evidence>
<dbReference type="PANTHER" id="PTHR30055">
    <property type="entry name" value="HTH-TYPE TRANSCRIPTIONAL REGULATOR RUTR"/>
    <property type="match status" value="1"/>
</dbReference>
<evidence type="ECO:0000313" key="8">
    <source>
        <dbReference type="Proteomes" id="UP001432039"/>
    </source>
</evidence>